<feature type="compositionally biased region" description="Basic and acidic residues" evidence="1">
    <location>
        <begin position="26"/>
        <end position="36"/>
    </location>
</feature>
<gene>
    <name evidence="2" type="ORF">WS67_20225</name>
</gene>
<sequence length="107" mass="11998">MTAGWSAARSDGRHESDGSPALPRADTPDMREKCSAMHGEQRIPLLFIFYSTWQTAKRRHTVARIPASKRPIDDRNHSNSTLALRPAMPLDARQRANGSHPDHMNRG</sequence>
<dbReference type="EMBL" id="LOWA01000049">
    <property type="protein sequence ID" value="KVE24877.1"/>
    <property type="molecule type" value="Genomic_DNA"/>
</dbReference>
<protein>
    <submittedName>
        <fullName evidence="2">Uncharacterized protein</fullName>
    </submittedName>
</protein>
<feature type="region of interest" description="Disordered" evidence="1">
    <location>
        <begin position="64"/>
        <end position="107"/>
    </location>
</feature>
<organism evidence="2 3">
    <name type="scientific">Burkholderia singularis</name>
    <dbReference type="NCBI Taxonomy" id="1503053"/>
    <lineage>
        <taxon>Bacteria</taxon>
        <taxon>Pseudomonadati</taxon>
        <taxon>Pseudomonadota</taxon>
        <taxon>Betaproteobacteria</taxon>
        <taxon>Burkholderiales</taxon>
        <taxon>Burkholderiaceae</taxon>
        <taxon>Burkholderia</taxon>
        <taxon>pseudomallei group</taxon>
    </lineage>
</organism>
<dbReference type="AlphaFoldDB" id="A0A124P8C3"/>
<proteinExistence type="predicted"/>
<comment type="caution">
    <text evidence="2">The sequence shown here is derived from an EMBL/GenBank/DDBJ whole genome shotgun (WGS) entry which is preliminary data.</text>
</comment>
<evidence type="ECO:0000313" key="3">
    <source>
        <dbReference type="Proteomes" id="UP000062788"/>
    </source>
</evidence>
<evidence type="ECO:0000256" key="1">
    <source>
        <dbReference type="SAM" id="MobiDB-lite"/>
    </source>
</evidence>
<dbReference type="Proteomes" id="UP000062788">
    <property type="component" value="Unassembled WGS sequence"/>
</dbReference>
<accession>A0A124P8C3</accession>
<name>A0A124P8C3_9BURK</name>
<reference evidence="2 3" key="1">
    <citation type="submission" date="2015-11" db="EMBL/GenBank/DDBJ databases">
        <title>Expanding the genomic diversity of Burkholderia species for the development of highly accurate diagnostics.</title>
        <authorList>
            <person name="Sahl J."/>
            <person name="Keim P."/>
            <person name="Wagner D."/>
        </authorList>
    </citation>
    <scope>NUCLEOTIDE SEQUENCE [LARGE SCALE GENOMIC DNA]</scope>
    <source>
        <strain evidence="2 3">TSV85</strain>
    </source>
</reference>
<evidence type="ECO:0000313" key="2">
    <source>
        <dbReference type="EMBL" id="KVE24877.1"/>
    </source>
</evidence>
<feature type="region of interest" description="Disordered" evidence="1">
    <location>
        <begin position="1"/>
        <end position="36"/>
    </location>
</feature>
<keyword evidence="3" id="KW-1185">Reference proteome</keyword>